<dbReference type="Pfam" id="PF20640">
    <property type="entry name" value="Rrn6_HB"/>
    <property type="match status" value="1"/>
</dbReference>
<dbReference type="InterPro" id="IPR048537">
    <property type="entry name" value="RRN6_HB"/>
</dbReference>
<feature type="compositionally biased region" description="Low complexity" evidence="1">
    <location>
        <begin position="807"/>
        <end position="821"/>
    </location>
</feature>
<feature type="compositionally biased region" description="Basic residues" evidence="1">
    <location>
        <begin position="991"/>
        <end position="1003"/>
    </location>
</feature>
<sequence>MTDHRVDDLSYGHLGEATYDIDTKEWDFSREVNDEYHFHRVTPFIECIHASLADVPDTKKRPSHIARDYERWLKKAHPEVLPAYSVAATLHGTASNVSDEPLSTAGALLAVGRVRDTVRMSDKDRTAPILAISCGKAGEVLKLVKPKVENHFWGKGTGVKLPLLDAGSAEAAYWLNTAGTIKQITFAEDEYGMGSWLAVRQAGLTTIFRPVYRKLPSHPIVPRGYQNIYPFSRLSSNPVATLKVEKAGGQEHVDVTFNPWYVRQFAVINRLGCWAIWDIEGRQQNDSGLALMAGKNGEMHKNSLADNTPKVTDIADGWHRIIWAGGVSTIVTCSRTRLAVFDVKAQPSPLQSPDLITPNSFEWILDVKRNPMNWNHLFVLTTSRIFWVEVTPAGEENDAKNGARVILSHRHFRDINDETGKLSVLTGEENSTVLVYSSKSLLVNLYRFYKRSDGSNQPKSLQSSMVLQRQTEDSLNDVTQSFQTMCITTARLTPNPASKQRGEGTQYLERNIEFYQIWLLKSDLALSMSLHAMSDGGREFCQDIIAPSYKRGHSSKSLTSRNAFGDSFVVPDGFEEKETPEESEPTVVTASANRAVILNDFALRINSRSIFEAAFSANVPGSNSDGHILKLSEDQAISDIIDGITVNIQEGKQDEHLPIATLLEMTNFHNLTSDLDEAEQALQEFSKTFNLVEPDEASLVLVFSNLIGSAGVRFSDSERTGTITPSLLQIYDDLVRVWVTSLPLTTNGRTRLKKFQIIRNIALELCLSSVSVSLKSNPSTLALNTNAQKSDHDDACNDYRDSEQGGSRSSSPVPMSSQASQTTTRTPSLYSEATSSSTEPGEDAAILRLRQYAVSVKSRPDISTGPAWLKDWPEKPGVDPATFSWENAQRVSMAAEIDSGDEDAVLAKREEARRKRRTEKFLRRERSKALQLASSQPASSRMGSSQPDITRFGSQPDAYQTPAFSSQVTPDIPMTQPNRGTFGSRPVKPTTKTKKKRRAAGFR</sequence>
<evidence type="ECO:0000259" key="2">
    <source>
        <dbReference type="Pfam" id="PF10214"/>
    </source>
</evidence>
<feature type="domain" description="RRN6 K-rich C-terminal" evidence="3">
    <location>
        <begin position="869"/>
        <end position="1002"/>
    </location>
</feature>
<dbReference type="InterPro" id="IPR048535">
    <property type="entry name" value="RRN6_beta-prop"/>
</dbReference>
<accession>A0ABR4PGJ1</accession>
<feature type="compositionally biased region" description="Basic and acidic residues" evidence="1">
    <location>
        <begin position="789"/>
        <end position="803"/>
    </location>
</feature>
<dbReference type="Pfam" id="PF10214">
    <property type="entry name" value="Rrn6_beta-prop"/>
    <property type="match status" value="1"/>
</dbReference>
<feature type="domain" description="RRN6 helical bundle" evidence="4">
    <location>
        <begin position="562"/>
        <end position="770"/>
    </location>
</feature>
<gene>
    <name evidence="5" type="ORF">PVAG01_06605</name>
</gene>
<feature type="domain" description="RRN6 beta-propeller" evidence="2">
    <location>
        <begin position="104"/>
        <end position="468"/>
    </location>
</feature>
<organism evidence="5 6">
    <name type="scientific">Phlyctema vagabunda</name>
    <dbReference type="NCBI Taxonomy" id="108571"/>
    <lineage>
        <taxon>Eukaryota</taxon>
        <taxon>Fungi</taxon>
        <taxon>Dikarya</taxon>
        <taxon>Ascomycota</taxon>
        <taxon>Pezizomycotina</taxon>
        <taxon>Leotiomycetes</taxon>
        <taxon>Helotiales</taxon>
        <taxon>Dermateaceae</taxon>
        <taxon>Phlyctema</taxon>
    </lineage>
</organism>
<evidence type="ECO:0000256" key="1">
    <source>
        <dbReference type="SAM" id="MobiDB-lite"/>
    </source>
</evidence>
<reference evidence="5 6" key="1">
    <citation type="submission" date="2024-06" db="EMBL/GenBank/DDBJ databases">
        <title>Complete genome of Phlyctema vagabunda strain 19-DSS-EL-015.</title>
        <authorList>
            <person name="Fiorenzani C."/>
        </authorList>
    </citation>
    <scope>NUCLEOTIDE SEQUENCE [LARGE SCALE GENOMIC DNA]</scope>
    <source>
        <strain evidence="5 6">19-DSS-EL-015</strain>
    </source>
</reference>
<dbReference type="Proteomes" id="UP001629113">
    <property type="component" value="Unassembled WGS sequence"/>
</dbReference>
<keyword evidence="6" id="KW-1185">Reference proteome</keyword>
<feature type="region of interest" description="Disordered" evidence="1">
    <location>
        <begin position="913"/>
        <end position="1003"/>
    </location>
</feature>
<name>A0ABR4PGJ1_9HELO</name>
<evidence type="ECO:0000313" key="6">
    <source>
        <dbReference type="Proteomes" id="UP001629113"/>
    </source>
</evidence>
<protein>
    <submittedName>
        <fullName evidence="5">Uncharacterized protein</fullName>
    </submittedName>
</protein>
<feature type="compositionally biased region" description="Polar residues" evidence="1">
    <location>
        <begin position="962"/>
        <end position="981"/>
    </location>
</feature>
<evidence type="ECO:0000259" key="3">
    <source>
        <dbReference type="Pfam" id="PF20639"/>
    </source>
</evidence>
<feature type="region of interest" description="Disordered" evidence="1">
    <location>
        <begin position="784"/>
        <end position="842"/>
    </location>
</feature>
<dbReference type="InterPro" id="IPR048536">
    <property type="entry name" value="Rrn6_K-rich"/>
</dbReference>
<dbReference type="InterPro" id="IPR019350">
    <property type="entry name" value="RNA_pol_I-sp_TIF_RRN6-like"/>
</dbReference>
<dbReference type="Pfam" id="PF20639">
    <property type="entry name" value="Rrn6_K-rich"/>
    <property type="match status" value="1"/>
</dbReference>
<dbReference type="PANTHER" id="PTHR28221:SF2">
    <property type="entry name" value="RNA POLYMERASE I-SPECIFIC TRANSCRIPTION INITIATION FACTOR RRN6"/>
    <property type="match status" value="1"/>
</dbReference>
<dbReference type="EMBL" id="JBFCZG010000005">
    <property type="protein sequence ID" value="KAL3422449.1"/>
    <property type="molecule type" value="Genomic_DNA"/>
</dbReference>
<dbReference type="PANTHER" id="PTHR28221">
    <property type="entry name" value="RNA POLYMERASE I-SPECIFIC TRANSCRIPTION INITIATION FACTOR RRN6"/>
    <property type="match status" value="1"/>
</dbReference>
<feature type="compositionally biased region" description="Basic and acidic residues" evidence="1">
    <location>
        <begin position="913"/>
        <end position="928"/>
    </location>
</feature>
<evidence type="ECO:0000259" key="4">
    <source>
        <dbReference type="Pfam" id="PF20640"/>
    </source>
</evidence>
<comment type="caution">
    <text evidence="5">The sequence shown here is derived from an EMBL/GenBank/DDBJ whole genome shotgun (WGS) entry which is preliminary data.</text>
</comment>
<feature type="compositionally biased region" description="Low complexity" evidence="1">
    <location>
        <begin position="929"/>
        <end position="940"/>
    </location>
</feature>
<proteinExistence type="predicted"/>
<evidence type="ECO:0000313" key="5">
    <source>
        <dbReference type="EMBL" id="KAL3422449.1"/>
    </source>
</evidence>
<feature type="compositionally biased region" description="Polar residues" evidence="1">
    <location>
        <begin position="822"/>
        <end position="839"/>
    </location>
</feature>